<evidence type="ECO:0000256" key="1">
    <source>
        <dbReference type="SAM" id="Phobius"/>
    </source>
</evidence>
<gene>
    <name evidence="2" type="ORF">SAMN05661053_0740</name>
</gene>
<sequence>MMVINTLVEYSFWTPVLLWVGLHFWFRNVSYVVFLKKQLDRGEKWAYVLSEFVKHPGRVSFLRFCDYLFTLVTSFATASAIVWTLQKIGLGANAYYGFISVIVFIWVAHLMKRRTELKLTDLFQSAFYLEYRWVNYGIQRKGIAMSDENVRDRAGLSYAHKLRNAEDHGRFWKYVKSMAASKKVPPEMFEVY</sequence>
<dbReference type="RefSeq" id="WP_258285441.1">
    <property type="nucleotide sequence ID" value="NZ_UHJL01000001.1"/>
</dbReference>
<evidence type="ECO:0000313" key="2">
    <source>
        <dbReference type="EMBL" id="SUQ19504.1"/>
    </source>
</evidence>
<feature type="transmembrane region" description="Helical" evidence="1">
    <location>
        <begin position="92"/>
        <end position="111"/>
    </location>
</feature>
<feature type="transmembrane region" description="Helical" evidence="1">
    <location>
        <begin position="64"/>
        <end position="86"/>
    </location>
</feature>
<name>A0A380RVR8_FIBSU</name>
<evidence type="ECO:0000313" key="3">
    <source>
        <dbReference type="Proteomes" id="UP000255423"/>
    </source>
</evidence>
<keyword evidence="1" id="KW-0472">Membrane</keyword>
<feature type="transmembrane region" description="Helical" evidence="1">
    <location>
        <begin position="12"/>
        <end position="34"/>
    </location>
</feature>
<reference evidence="2 3" key="1">
    <citation type="submission" date="2017-08" db="EMBL/GenBank/DDBJ databases">
        <authorList>
            <person name="de Groot N.N."/>
        </authorList>
    </citation>
    <scope>NUCLEOTIDE SEQUENCE [LARGE SCALE GENOMIC DNA]</scope>
    <source>
        <strain evidence="2 3">HM2</strain>
    </source>
</reference>
<proteinExistence type="predicted"/>
<keyword evidence="1" id="KW-1133">Transmembrane helix</keyword>
<dbReference type="Proteomes" id="UP000255423">
    <property type="component" value="Unassembled WGS sequence"/>
</dbReference>
<organism evidence="2 3">
    <name type="scientific">Fibrobacter succinogenes</name>
    <name type="common">Bacteroides succinogenes</name>
    <dbReference type="NCBI Taxonomy" id="833"/>
    <lineage>
        <taxon>Bacteria</taxon>
        <taxon>Pseudomonadati</taxon>
        <taxon>Fibrobacterota</taxon>
        <taxon>Fibrobacteria</taxon>
        <taxon>Fibrobacterales</taxon>
        <taxon>Fibrobacteraceae</taxon>
        <taxon>Fibrobacter</taxon>
    </lineage>
</organism>
<accession>A0A380RVR8</accession>
<protein>
    <submittedName>
        <fullName evidence="2">Uncharacterized protein</fullName>
    </submittedName>
</protein>
<dbReference type="AlphaFoldDB" id="A0A380RVR8"/>
<keyword evidence="1" id="KW-0812">Transmembrane</keyword>
<dbReference type="EMBL" id="UHJL01000001">
    <property type="protein sequence ID" value="SUQ19504.1"/>
    <property type="molecule type" value="Genomic_DNA"/>
</dbReference>